<dbReference type="EMBL" id="JH668325">
    <property type="protein sequence ID" value="KAG6445813.1"/>
    <property type="molecule type" value="Genomic_DNA"/>
</dbReference>
<dbReference type="PANTHER" id="PTHR23199">
    <property type="entry name" value="NEUROTROPHIN 1-RELATED"/>
    <property type="match status" value="1"/>
</dbReference>
<evidence type="ECO:0000256" key="2">
    <source>
        <dbReference type="ARBA" id="ARBA00023157"/>
    </source>
</evidence>
<organism evidence="7">
    <name type="scientific">Manduca sexta</name>
    <name type="common">Tobacco hawkmoth</name>
    <name type="synonym">Tobacco hornworm</name>
    <dbReference type="NCBI Taxonomy" id="7130"/>
    <lineage>
        <taxon>Eukaryota</taxon>
        <taxon>Metazoa</taxon>
        <taxon>Ecdysozoa</taxon>
        <taxon>Arthropoda</taxon>
        <taxon>Hexapoda</taxon>
        <taxon>Insecta</taxon>
        <taxon>Pterygota</taxon>
        <taxon>Neoptera</taxon>
        <taxon>Endopterygota</taxon>
        <taxon>Lepidoptera</taxon>
        <taxon>Glossata</taxon>
        <taxon>Ditrysia</taxon>
        <taxon>Bombycoidea</taxon>
        <taxon>Sphingidae</taxon>
        <taxon>Sphinginae</taxon>
        <taxon>Sphingini</taxon>
        <taxon>Manduca</taxon>
    </lineage>
</organism>
<dbReference type="EMBL" id="JH668325">
    <property type="protein sequence ID" value="KAG6445812.1"/>
    <property type="molecule type" value="Genomic_DNA"/>
</dbReference>
<evidence type="ECO:0000259" key="6">
    <source>
        <dbReference type="Pfam" id="PF16077"/>
    </source>
</evidence>
<dbReference type="InterPro" id="IPR052444">
    <property type="entry name" value="Spz/Toll_ligand-like"/>
</dbReference>
<evidence type="ECO:0000256" key="4">
    <source>
        <dbReference type="SAM" id="MobiDB-lite"/>
    </source>
</evidence>
<evidence type="ECO:0000256" key="3">
    <source>
        <dbReference type="ARBA" id="ARBA00023180"/>
    </source>
</evidence>
<dbReference type="GO" id="GO:0005121">
    <property type="term" value="F:Toll binding"/>
    <property type="evidence" value="ECO:0007669"/>
    <property type="project" value="TreeGrafter"/>
</dbReference>
<evidence type="ECO:0000256" key="1">
    <source>
        <dbReference type="ARBA" id="ARBA00022729"/>
    </source>
</evidence>
<dbReference type="Gene3D" id="2.10.90.10">
    <property type="entry name" value="Cystine-knot cytokines"/>
    <property type="match status" value="1"/>
</dbReference>
<evidence type="ECO:0000313" key="7">
    <source>
        <dbReference type="EMBL" id="ACU68554.1"/>
    </source>
</evidence>
<sequence length="305" mass="35166">MAWIQHLLVWLFVMSTSAYKCKDCFSFASQYPSYDSQVYEQPDRRIAGRSAQYEHLRTNERSLPVYSETQRIQAEERRRHSSRLEEPRQRAENGSYKILNNPPKPCITNRRTREIDYPETIGQIDSSNDRVVFPGPTSERSYVPEVPEECKKIGICDSIPNYPEEHVANIISRLGDKGKVLQIDELDVSDTPDIAQRLGPQEDNMELCSFREKIFYPKAAPDKDGNWFFVVNSKENPVQGYKVEICDRQQLPCAEFASFQQGYEARCIQKYVRRTMLALDPKGQMTDMPLKVPSCCSCVAKLTII</sequence>
<feature type="compositionally biased region" description="Basic and acidic residues" evidence="4">
    <location>
        <begin position="73"/>
        <end position="91"/>
    </location>
</feature>
<reference evidence="7" key="1">
    <citation type="journal article" date="2010" name="FEBS J.">
        <title>Proteolytic activation and function of the cytokine Spatzle in the innate immune response of a lepidopteran insect, Manduca sexta.</title>
        <authorList>
            <person name="An C."/>
            <person name="Jiang H."/>
            <person name="Kanost M.R."/>
        </authorList>
    </citation>
    <scope>NUCLEOTIDE SEQUENCE</scope>
</reference>
<keyword evidence="1 5" id="KW-0732">Signal</keyword>
<dbReference type="GO" id="GO:0008083">
    <property type="term" value="F:growth factor activity"/>
    <property type="evidence" value="ECO:0007669"/>
    <property type="project" value="TreeGrafter"/>
</dbReference>
<keyword evidence="2" id="KW-1015">Disulfide bond</keyword>
<dbReference type="Proteomes" id="UP000791440">
    <property type="component" value="Unassembled WGS sequence"/>
</dbReference>
<evidence type="ECO:0000256" key="5">
    <source>
        <dbReference type="SAM" id="SignalP"/>
    </source>
</evidence>
<protein>
    <submittedName>
        <fullName evidence="7">Spz1B</fullName>
    </submittedName>
</protein>
<proteinExistence type="evidence at transcript level"/>
<feature type="signal peptide" evidence="5">
    <location>
        <begin position="1"/>
        <end position="18"/>
    </location>
</feature>
<dbReference type="Pfam" id="PF16077">
    <property type="entry name" value="Spaetzle"/>
    <property type="match status" value="1"/>
</dbReference>
<reference evidence="8" key="3">
    <citation type="submission" date="2020-12" db="EMBL/GenBank/DDBJ databases">
        <authorList>
            <person name="Kanost M."/>
        </authorList>
    </citation>
    <scope>NUCLEOTIDE SEQUENCE</scope>
</reference>
<dbReference type="GO" id="GO:0005615">
    <property type="term" value="C:extracellular space"/>
    <property type="evidence" value="ECO:0007669"/>
    <property type="project" value="UniProtKB-ARBA"/>
</dbReference>
<dbReference type="PANTHER" id="PTHR23199:SF12">
    <property type="entry name" value="NEUROTROPHIN 1-RELATED"/>
    <property type="match status" value="1"/>
</dbReference>
<dbReference type="EMBL" id="GQ249945">
    <property type="protein sequence ID" value="ACU68554.1"/>
    <property type="molecule type" value="mRNA"/>
</dbReference>
<reference evidence="8" key="2">
    <citation type="journal article" date="2016" name="Insect Biochem. Mol. Biol.">
        <title>Multifaceted biological insights from a draft genome sequence of the tobacco hornworm moth, Manduca sexta.</title>
        <authorList>
            <person name="Kanost M.R."/>
            <person name="Arrese E.L."/>
            <person name="Cao X."/>
            <person name="Chen Y.R."/>
            <person name="Chellapilla S."/>
            <person name="Goldsmith M.R."/>
            <person name="Grosse-Wilde E."/>
            <person name="Heckel D.G."/>
            <person name="Herndon N."/>
            <person name="Jiang H."/>
            <person name="Papanicolaou A."/>
            <person name="Qu J."/>
            <person name="Soulages J.L."/>
            <person name="Vogel H."/>
            <person name="Walters J."/>
            <person name="Waterhouse R.M."/>
            <person name="Ahn S.J."/>
            <person name="Almeida F.C."/>
            <person name="An C."/>
            <person name="Aqrawi P."/>
            <person name="Bretschneider A."/>
            <person name="Bryant W.B."/>
            <person name="Bucks S."/>
            <person name="Chao H."/>
            <person name="Chevignon G."/>
            <person name="Christen J.M."/>
            <person name="Clarke D.F."/>
            <person name="Dittmer N.T."/>
            <person name="Ferguson L.C.F."/>
            <person name="Garavelou S."/>
            <person name="Gordon K.H.J."/>
            <person name="Gunaratna R.T."/>
            <person name="Han Y."/>
            <person name="Hauser F."/>
            <person name="He Y."/>
            <person name="Heidel-Fischer H."/>
            <person name="Hirsh A."/>
            <person name="Hu Y."/>
            <person name="Jiang H."/>
            <person name="Kalra D."/>
            <person name="Klinner C."/>
            <person name="Konig C."/>
            <person name="Kovar C."/>
            <person name="Kroll A.R."/>
            <person name="Kuwar S.S."/>
            <person name="Lee S.L."/>
            <person name="Lehman R."/>
            <person name="Li K."/>
            <person name="Li Z."/>
            <person name="Liang H."/>
            <person name="Lovelace S."/>
            <person name="Lu Z."/>
            <person name="Mansfield J.H."/>
            <person name="McCulloch K.J."/>
            <person name="Mathew T."/>
            <person name="Morton B."/>
            <person name="Muzny D.M."/>
            <person name="Neunemann D."/>
            <person name="Ongeri F."/>
            <person name="Pauchet Y."/>
            <person name="Pu L.L."/>
            <person name="Pyrousis I."/>
            <person name="Rao X.J."/>
            <person name="Redding A."/>
            <person name="Roesel C."/>
            <person name="Sanchez-Gracia A."/>
            <person name="Schaack S."/>
            <person name="Shukla A."/>
            <person name="Tetreau G."/>
            <person name="Wang Y."/>
            <person name="Xiong G.H."/>
            <person name="Traut W."/>
            <person name="Walsh T.K."/>
            <person name="Worley K.C."/>
            <person name="Wu D."/>
            <person name="Wu W."/>
            <person name="Wu Y.Q."/>
            <person name="Zhang X."/>
            <person name="Zou Z."/>
            <person name="Zucker H."/>
            <person name="Briscoe A.D."/>
            <person name="Burmester T."/>
            <person name="Clem R.J."/>
            <person name="Feyereisen R."/>
            <person name="Grimmelikhuijzen C.J.P."/>
            <person name="Hamodrakas S.J."/>
            <person name="Hansson B.S."/>
            <person name="Huguet E."/>
            <person name="Jermiin L.S."/>
            <person name="Lan Q."/>
            <person name="Lehman H.K."/>
            <person name="Lorenzen M."/>
            <person name="Merzendorfer H."/>
            <person name="Michalopoulos I."/>
            <person name="Morton D.B."/>
            <person name="Muthukrishnan S."/>
            <person name="Oakeshott J.G."/>
            <person name="Palmer W."/>
            <person name="Park Y."/>
            <person name="Passarelli A.L."/>
            <person name="Rozas J."/>
            <person name="Schwartz L.M."/>
            <person name="Smith W."/>
            <person name="Southgate A."/>
            <person name="Vilcinskas A."/>
            <person name="Vogt R."/>
            <person name="Wang P."/>
            <person name="Werren J."/>
            <person name="Yu X.Q."/>
            <person name="Zhou J.J."/>
            <person name="Brown S.J."/>
            <person name="Scherer S.E."/>
            <person name="Richards S."/>
            <person name="Blissard G.W."/>
        </authorList>
    </citation>
    <scope>NUCLEOTIDE SEQUENCE</scope>
</reference>
<feature type="domain" description="Spaetzle" evidence="6">
    <location>
        <begin position="206"/>
        <end position="299"/>
    </location>
</feature>
<evidence type="ECO:0000313" key="9">
    <source>
        <dbReference type="Proteomes" id="UP000791440"/>
    </source>
</evidence>
<gene>
    <name evidence="7" type="primary">Spz1B</name>
    <name evidence="8" type="ORF">O3G_MSEX004084</name>
</gene>
<keyword evidence="3" id="KW-0325">Glycoprotein</keyword>
<feature type="region of interest" description="Disordered" evidence="4">
    <location>
        <begin position="67"/>
        <end position="109"/>
    </location>
</feature>
<dbReference type="AlphaFoldDB" id="C8BMD2"/>
<evidence type="ECO:0000313" key="8">
    <source>
        <dbReference type="EMBL" id="KAG6445812.1"/>
    </source>
</evidence>
<dbReference type="InterPro" id="IPR032104">
    <property type="entry name" value="Spaetzle"/>
</dbReference>
<dbReference type="SUPFAM" id="SSF57501">
    <property type="entry name" value="Cystine-knot cytokines"/>
    <property type="match status" value="1"/>
</dbReference>
<accession>C8BMD2</accession>
<dbReference type="GO" id="GO:0021556">
    <property type="term" value="P:central nervous system formation"/>
    <property type="evidence" value="ECO:0007669"/>
    <property type="project" value="TreeGrafter"/>
</dbReference>
<dbReference type="GO" id="GO:0045087">
    <property type="term" value="P:innate immune response"/>
    <property type="evidence" value="ECO:0007669"/>
    <property type="project" value="TreeGrafter"/>
</dbReference>
<feature type="chain" id="PRO_5038327942" evidence="5">
    <location>
        <begin position="19"/>
        <end position="305"/>
    </location>
</feature>
<dbReference type="OrthoDB" id="6359065at2759"/>
<dbReference type="InterPro" id="IPR029034">
    <property type="entry name" value="Cystine-knot_cytokine"/>
</dbReference>
<name>C8BMD2_MANSE</name>
<keyword evidence="9" id="KW-1185">Reference proteome</keyword>